<protein>
    <submittedName>
        <fullName evidence="2">Uncharacterized protein</fullName>
    </submittedName>
</protein>
<evidence type="ECO:0000256" key="1">
    <source>
        <dbReference type="SAM" id="MobiDB-lite"/>
    </source>
</evidence>
<accession>A2C7W8</accession>
<dbReference type="KEGG" id="pmf:P9303_08271"/>
<evidence type="ECO:0000313" key="2">
    <source>
        <dbReference type="EMBL" id="ABM77578.1"/>
    </source>
</evidence>
<feature type="compositionally biased region" description="Basic and acidic residues" evidence="1">
    <location>
        <begin position="12"/>
        <end position="22"/>
    </location>
</feature>
<dbReference type="AlphaFoldDB" id="A2C7W8"/>
<feature type="region of interest" description="Disordered" evidence="1">
    <location>
        <begin position="1"/>
        <end position="87"/>
    </location>
</feature>
<sequence length="311" mass="34770">MNSKTHLQQDIQPERHPLEKGRGALGQKRLIERSFEHAQSPKSFETEIGLNRLNPEVMDPNSEENSEPTIKESAIGLNHESNTDRPKLPTMTPLGHNAPNGPIEDDNTEPVDHLGFDLESLNVNHLIDPSNFINMDEFLGDIQDIQDMAKEIVAGGTQSGWFDDFVEGWDRFWDDDNRLGTEDEDDLTGCGDDLDGDGTPNWRDWDYHFGDDEDSDGDGVNNNRDKDNNDPDIQIMAGQGKGGNLPPWVNAMNIADAIEINKHHESSLLEPIASPLGQTLLSEDLFMIHKIQANDFSQPMPNETITPILDI</sequence>
<feature type="compositionally biased region" description="Polar residues" evidence="1">
    <location>
        <begin position="1"/>
        <end position="11"/>
    </location>
</feature>
<dbReference type="HOGENOM" id="CLU_893890_0_0_3"/>
<gene>
    <name evidence="2" type="ordered locus">P9303_08271</name>
</gene>
<proteinExistence type="predicted"/>
<dbReference type="Proteomes" id="UP000002274">
    <property type="component" value="Chromosome"/>
</dbReference>
<organism evidence="2 3">
    <name type="scientific">Prochlorococcus marinus (strain MIT 9303)</name>
    <dbReference type="NCBI Taxonomy" id="59922"/>
    <lineage>
        <taxon>Bacteria</taxon>
        <taxon>Bacillati</taxon>
        <taxon>Cyanobacteriota</taxon>
        <taxon>Cyanophyceae</taxon>
        <taxon>Synechococcales</taxon>
        <taxon>Prochlorococcaceae</taxon>
        <taxon>Prochlorococcus</taxon>
    </lineage>
</organism>
<evidence type="ECO:0000313" key="3">
    <source>
        <dbReference type="Proteomes" id="UP000002274"/>
    </source>
</evidence>
<dbReference type="EMBL" id="CP000554">
    <property type="protein sequence ID" value="ABM77578.1"/>
    <property type="molecule type" value="Genomic_DNA"/>
</dbReference>
<feature type="region of interest" description="Disordered" evidence="1">
    <location>
        <begin position="204"/>
        <end position="244"/>
    </location>
</feature>
<name>A2C7W8_PROM3</name>
<reference evidence="2 3" key="1">
    <citation type="journal article" date="2007" name="PLoS Genet.">
        <title>Patterns and implications of gene gain and loss in the evolution of Prochlorococcus.</title>
        <authorList>
            <person name="Kettler G.C."/>
            <person name="Martiny A.C."/>
            <person name="Huang K."/>
            <person name="Zucker J."/>
            <person name="Coleman M.L."/>
            <person name="Rodrigue S."/>
            <person name="Chen F."/>
            <person name="Lapidus A."/>
            <person name="Ferriera S."/>
            <person name="Johnson J."/>
            <person name="Steglich C."/>
            <person name="Church G.M."/>
            <person name="Richardson P."/>
            <person name="Chisholm S.W."/>
        </authorList>
    </citation>
    <scope>NUCLEOTIDE SEQUENCE [LARGE SCALE GENOMIC DNA]</scope>
    <source>
        <strain evidence="2 3">MIT 9303</strain>
    </source>
</reference>
<dbReference type="STRING" id="59922.P9303_08271"/>